<evidence type="ECO:0000256" key="3">
    <source>
        <dbReference type="ARBA" id="ARBA00017876"/>
    </source>
</evidence>
<evidence type="ECO:0000256" key="7">
    <source>
        <dbReference type="ARBA" id="ARBA00022927"/>
    </source>
</evidence>
<dbReference type="Pfam" id="PF03840">
    <property type="entry name" value="SecG"/>
    <property type="match status" value="1"/>
</dbReference>
<protein>
    <recommendedName>
        <fullName evidence="3 11">Protein-export membrane protein SecG</fullName>
    </recommendedName>
</protein>
<proteinExistence type="inferred from homology"/>
<dbReference type="PANTHER" id="PTHR34182">
    <property type="entry name" value="PROTEIN-EXPORT MEMBRANE PROTEIN SECG"/>
    <property type="match status" value="1"/>
</dbReference>
<comment type="function">
    <text evidence="11">Involved in protein export. Participates in an early event of protein translocation.</text>
</comment>
<evidence type="ECO:0000256" key="11">
    <source>
        <dbReference type="RuleBase" id="RU365087"/>
    </source>
</evidence>
<feature type="transmembrane region" description="Helical" evidence="11">
    <location>
        <begin position="56"/>
        <end position="74"/>
    </location>
</feature>
<keyword evidence="5 11" id="KW-1003">Cell membrane</keyword>
<dbReference type="RefSeq" id="WP_188792245.1">
    <property type="nucleotide sequence ID" value="NZ_BMJA01000001.1"/>
</dbReference>
<comment type="caution">
    <text evidence="13">The sequence shown here is derived from an EMBL/GenBank/DDBJ whole genome shotgun (WGS) entry which is preliminary data.</text>
</comment>
<keyword evidence="4 11" id="KW-0813">Transport</keyword>
<evidence type="ECO:0000256" key="4">
    <source>
        <dbReference type="ARBA" id="ARBA00022448"/>
    </source>
</evidence>
<gene>
    <name evidence="13" type="primary">secG</name>
    <name evidence="13" type="ORF">GCM10010981_00160</name>
</gene>
<feature type="region of interest" description="Disordered" evidence="12">
    <location>
        <begin position="92"/>
        <end position="156"/>
    </location>
</feature>
<name>A0ABQ1FKB3_9GAMM</name>
<keyword evidence="7 11" id="KW-0653">Protein transport</keyword>
<evidence type="ECO:0000256" key="10">
    <source>
        <dbReference type="ARBA" id="ARBA00023136"/>
    </source>
</evidence>
<evidence type="ECO:0000313" key="14">
    <source>
        <dbReference type="Proteomes" id="UP000620046"/>
    </source>
</evidence>
<evidence type="ECO:0000256" key="6">
    <source>
        <dbReference type="ARBA" id="ARBA00022692"/>
    </source>
</evidence>
<comment type="similarity">
    <text evidence="2 11">Belongs to the SecG family.</text>
</comment>
<dbReference type="Proteomes" id="UP000620046">
    <property type="component" value="Unassembled WGS sequence"/>
</dbReference>
<keyword evidence="6 11" id="KW-0812">Transmembrane</keyword>
<keyword evidence="8 11" id="KW-1133">Transmembrane helix</keyword>
<evidence type="ECO:0000313" key="13">
    <source>
        <dbReference type="EMBL" id="GGA16496.1"/>
    </source>
</evidence>
<dbReference type="NCBIfam" id="TIGR00810">
    <property type="entry name" value="secG"/>
    <property type="match status" value="1"/>
</dbReference>
<organism evidence="13 14">
    <name type="scientific">Dyella nitratireducens</name>
    <dbReference type="NCBI Taxonomy" id="1849580"/>
    <lineage>
        <taxon>Bacteria</taxon>
        <taxon>Pseudomonadati</taxon>
        <taxon>Pseudomonadota</taxon>
        <taxon>Gammaproteobacteria</taxon>
        <taxon>Lysobacterales</taxon>
        <taxon>Rhodanobacteraceae</taxon>
        <taxon>Dyella</taxon>
    </lineage>
</organism>
<keyword evidence="9 11" id="KW-0811">Translocation</keyword>
<comment type="subcellular location">
    <subcellularLocation>
        <location evidence="1 11">Cell membrane</location>
        <topology evidence="1 11">Multi-pass membrane protein</topology>
    </subcellularLocation>
</comment>
<reference evidence="14" key="1">
    <citation type="journal article" date="2019" name="Int. J. Syst. Evol. Microbiol.">
        <title>The Global Catalogue of Microorganisms (GCM) 10K type strain sequencing project: providing services to taxonomists for standard genome sequencing and annotation.</title>
        <authorList>
            <consortium name="The Broad Institute Genomics Platform"/>
            <consortium name="The Broad Institute Genome Sequencing Center for Infectious Disease"/>
            <person name="Wu L."/>
            <person name="Ma J."/>
        </authorList>
    </citation>
    <scope>NUCLEOTIDE SEQUENCE [LARGE SCALE GENOMIC DNA]</scope>
    <source>
        <strain evidence="14">CGMCC 1.15439</strain>
    </source>
</reference>
<dbReference type="PANTHER" id="PTHR34182:SF1">
    <property type="entry name" value="PROTEIN-EXPORT MEMBRANE PROTEIN SECG"/>
    <property type="match status" value="1"/>
</dbReference>
<dbReference type="EMBL" id="BMJA01000001">
    <property type="protein sequence ID" value="GGA16496.1"/>
    <property type="molecule type" value="Genomic_DNA"/>
</dbReference>
<feature type="compositionally biased region" description="Low complexity" evidence="12">
    <location>
        <begin position="98"/>
        <end position="113"/>
    </location>
</feature>
<comment type="caution">
    <text evidence="11">Lacks conserved residue(s) required for the propagation of feature annotation.</text>
</comment>
<evidence type="ECO:0000256" key="9">
    <source>
        <dbReference type="ARBA" id="ARBA00023010"/>
    </source>
</evidence>
<accession>A0ABQ1FKB3</accession>
<evidence type="ECO:0000256" key="12">
    <source>
        <dbReference type="SAM" id="MobiDB-lite"/>
    </source>
</evidence>
<evidence type="ECO:0000256" key="5">
    <source>
        <dbReference type="ARBA" id="ARBA00022475"/>
    </source>
</evidence>
<feature type="compositionally biased region" description="Low complexity" evidence="12">
    <location>
        <begin position="128"/>
        <end position="156"/>
    </location>
</feature>
<keyword evidence="14" id="KW-1185">Reference proteome</keyword>
<keyword evidence="10 11" id="KW-0472">Membrane</keyword>
<sequence>MFVIFSVFYILIAAAMIVLILMQRGAGAEAGSGFGAGASATVFGARGSANFLSRSTAVLAALFFALSIGMGIYLKANGGAIRQQQANNNLGVMASLGNQPAKPQNAQPAAQPKVEVPAATPAGNGEVPAAQPAPAKAQQGEVPAPTAPAAAATSKH</sequence>
<evidence type="ECO:0000256" key="2">
    <source>
        <dbReference type="ARBA" id="ARBA00008445"/>
    </source>
</evidence>
<dbReference type="PRINTS" id="PR01651">
    <property type="entry name" value="SECGEXPORT"/>
</dbReference>
<evidence type="ECO:0000256" key="1">
    <source>
        <dbReference type="ARBA" id="ARBA00004651"/>
    </source>
</evidence>
<evidence type="ECO:0000256" key="8">
    <source>
        <dbReference type="ARBA" id="ARBA00022989"/>
    </source>
</evidence>
<dbReference type="InterPro" id="IPR004692">
    <property type="entry name" value="SecG"/>
</dbReference>